<gene>
    <name evidence="1" type="ORF">PNW85_18835</name>
</gene>
<comment type="caution">
    <text evidence="1">The sequence shown here is derived from an EMBL/GenBank/DDBJ whole genome shotgun (WGS) entry which is preliminary data.</text>
</comment>
<dbReference type="AlphaFoldDB" id="A0AAW6DIB2"/>
<sequence length="54" mass="6219">MIRERSLEKPFRHDLYCRIMIRPHGAVLPTGMGMVEIPTELSEAVCLLVKHDTQ</sequence>
<dbReference type="Proteomes" id="UP001212160">
    <property type="component" value="Unassembled WGS sequence"/>
</dbReference>
<accession>A0AAW6DIB2</accession>
<dbReference type="RefSeq" id="WP_272108404.1">
    <property type="nucleotide sequence ID" value="NZ_JAQMLA010000112.1"/>
</dbReference>
<reference evidence="1" key="1">
    <citation type="submission" date="2023-01" db="EMBL/GenBank/DDBJ databases">
        <title>Human gut microbiome strain richness.</title>
        <authorList>
            <person name="Chen-Liaw A."/>
        </authorList>
    </citation>
    <scope>NUCLEOTIDE SEQUENCE</scope>
    <source>
        <strain evidence="1">RTP21484st1_H11_RTP21484_190118</strain>
    </source>
</reference>
<dbReference type="EMBL" id="JAQMLA010000112">
    <property type="protein sequence ID" value="MDB8688665.1"/>
    <property type="molecule type" value="Genomic_DNA"/>
</dbReference>
<evidence type="ECO:0000313" key="2">
    <source>
        <dbReference type="Proteomes" id="UP001212160"/>
    </source>
</evidence>
<protein>
    <submittedName>
        <fullName evidence="1">Uncharacterized protein</fullName>
    </submittedName>
</protein>
<evidence type="ECO:0000313" key="1">
    <source>
        <dbReference type="EMBL" id="MDB8688665.1"/>
    </source>
</evidence>
<proteinExistence type="predicted"/>
<name>A0AAW6DIB2_MEDGN</name>
<organism evidence="1 2">
    <name type="scientific">Mediterraneibacter gnavus</name>
    <name type="common">Ruminococcus gnavus</name>
    <dbReference type="NCBI Taxonomy" id="33038"/>
    <lineage>
        <taxon>Bacteria</taxon>
        <taxon>Bacillati</taxon>
        <taxon>Bacillota</taxon>
        <taxon>Clostridia</taxon>
        <taxon>Lachnospirales</taxon>
        <taxon>Lachnospiraceae</taxon>
        <taxon>Mediterraneibacter</taxon>
    </lineage>
</organism>